<gene>
    <name evidence="2" type="ORF">KIN20_009557</name>
</gene>
<comment type="caution">
    <text evidence="2">The sequence shown here is derived from an EMBL/GenBank/DDBJ whole genome shotgun (WGS) entry which is preliminary data.</text>
</comment>
<dbReference type="AlphaFoldDB" id="A0AAD5MQR5"/>
<dbReference type="EMBL" id="JAHQIW010001582">
    <property type="protein sequence ID" value="KAJ1353017.1"/>
    <property type="molecule type" value="Genomic_DNA"/>
</dbReference>
<protein>
    <submittedName>
        <fullName evidence="2">Uncharacterized protein</fullName>
    </submittedName>
</protein>
<reference evidence="2" key="1">
    <citation type="submission" date="2021-06" db="EMBL/GenBank/DDBJ databases">
        <title>Parelaphostrongylus tenuis whole genome reference sequence.</title>
        <authorList>
            <person name="Garwood T.J."/>
            <person name="Larsen P.A."/>
            <person name="Fountain-Jones N.M."/>
            <person name="Garbe J.R."/>
            <person name="Macchietto M.G."/>
            <person name="Kania S.A."/>
            <person name="Gerhold R.W."/>
            <person name="Richards J.E."/>
            <person name="Wolf T.M."/>
        </authorList>
    </citation>
    <scope>NUCLEOTIDE SEQUENCE</scope>
    <source>
        <strain evidence="2">MNPRO001-30</strain>
        <tissue evidence="2">Meninges</tissue>
    </source>
</reference>
<sequence length="76" mass="8873">MFVSHVKHFKQLQHEPKTPKKQTSSRDTIYEIGRDVYWACEKVEQGTSQESFQEMSTEICISLTYTAFICEATDLH</sequence>
<organism evidence="2 3">
    <name type="scientific">Parelaphostrongylus tenuis</name>
    <name type="common">Meningeal worm</name>
    <dbReference type="NCBI Taxonomy" id="148309"/>
    <lineage>
        <taxon>Eukaryota</taxon>
        <taxon>Metazoa</taxon>
        <taxon>Ecdysozoa</taxon>
        <taxon>Nematoda</taxon>
        <taxon>Chromadorea</taxon>
        <taxon>Rhabditida</taxon>
        <taxon>Rhabditina</taxon>
        <taxon>Rhabditomorpha</taxon>
        <taxon>Strongyloidea</taxon>
        <taxon>Metastrongylidae</taxon>
        <taxon>Parelaphostrongylus</taxon>
    </lineage>
</organism>
<evidence type="ECO:0000313" key="3">
    <source>
        <dbReference type="Proteomes" id="UP001196413"/>
    </source>
</evidence>
<name>A0AAD5MQR5_PARTN</name>
<evidence type="ECO:0000256" key="1">
    <source>
        <dbReference type="SAM" id="MobiDB-lite"/>
    </source>
</evidence>
<feature type="compositionally biased region" description="Basic residues" evidence="1">
    <location>
        <begin position="1"/>
        <end position="11"/>
    </location>
</feature>
<proteinExistence type="predicted"/>
<keyword evidence="3" id="KW-1185">Reference proteome</keyword>
<accession>A0AAD5MQR5</accession>
<feature type="region of interest" description="Disordered" evidence="1">
    <location>
        <begin position="1"/>
        <end position="26"/>
    </location>
</feature>
<evidence type="ECO:0000313" key="2">
    <source>
        <dbReference type="EMBL" id="KAJ1353017.1"/>
    </source>
</evidence>
<dbReference type="Proteomes" id="UP001196413">
    <property type="component" value="Unassembled WGS sequence"/>
</dbReference>